<dbReference type="AlphaFoldDB" id="A0A383EG07"/>
<dbReference type="PANTHER" id="PTHR30108">
    <property type="entry name" value="3-OCTAPRENYL-4-HYDROXYBENZOATE CARBOXY-LYASE-RELATED"/>
    <property type="match status" value="1"/>
</dbReference>
<reference evidence="2" key="1">
    <citation type="submission" date="2018-05" db="EMBL/GenBank/DDBJ databases">
        <authorList>
            <person name="Lanie J.A."/>
            <person name="Ng W.-L."/>
            <person name="Kazmierczak K.M."/>
            <person name="Andrzejewski T.M."/>
            <person name="Davidsen T.M."/>
            <person name="Wayne K.J."/>
            <person name="Tettelin H."/>
            <person name="Glass J.I."/>
            <person name="Rusch D."/>
            <person name="Podicherti R."/>
            <person name="Tsui H.-C.T."/>
            <person name="Winkler M.E."/>
        </authorList>
    </citation>
    <scope>NUCLEOTIDE SEQUENCE</scope>
</reference>
<proteinExistence type="predicted"/>
<evidence type="ECO:0000313" key="2">
    <source>
        <dbReference type="EMBL" id="SVE55554.1"/>
    </source>
</evidence>
<organism evidence="2">
    <name type="scientific">marine metagenome</name>
    <dbReference type="NCBI Taxonomy" id="408172"/>
    <lineage>
        <taxon>unclassified sequences</taxon>
        <taxon>metagenomes</taxon>
        <taxon>ecological metagenomes</taxon>
    </lineage>
</organism>
<dbReference type="EMBL" id="UINC01225469">
    <property type="protein sequence ID" value="SVE55554.1"/>
    <property type="molecule type" value="Genomic_DNA"/>
</dbReference>
<evidence type="ECO:0000259" key="1">
    <source>
        <dbReference type="Pfam" id="PF20695"/>
    </source>
</evidence>
<accession>A0A383EG07</accession>
<dbReference type="InterPro" id="IPR002830">
    <property type="entry name" value="UbiD"/>
</dbReference>
<dbReference type="InterPro" id="IPR049383">
    <property type="entry name" value="UbiD-like_N"/>
</dbReference>
<feature type="non-terminal residue" evidence="2">
    <location>
        <position position="117"/>
    </location>
</feature>
<dbReference type="PANTHER" id="PTHR30108:SF7">
    <property type="entry name" value="3-POLYPRENYL-4-HYDROXYBENZOATE DECARBOXYLASE"/>
    <property type="match status" value="1"/>
</dbReference>
<dbReference type="SUPFAM" id="SSF50475">
    <property type="entry name" value="FMN-binding split barrel"/>
    <property type="match status" value="1"/>
</dbReference>
<dbReference type="GO" id="GO:0016831">
    <property type="term" value="F:carboxy-lyase activity"/>
    <property type="evidence" value="ECO:0007669"/>
    <property type="project" value="InterPro"/>
</dbReference>
<gene>
    <name evidence="2" type="ORF">METZ01_LOCUS508408</name>
</gene>
<dbReference type="Pfam" id="PF20695">
    <property type="entry name" value="UbiD_N"/>
    <property type="match status" value="1"/>
</dbReference>
<name>A0A383EG07_9ZZZZ</name>
<feature type="domain" description="3-octaprenyl-4-hydroxybenzoate carboxy-lyase-like N-terminal" evidence="1">
    <location>
        <begin position="12"/>
        <end position="87"/>
    </location>
</feature>
<protein>
    <recommendedName>
        <fullName evidence="1">3-octaprenyl-4-hydroxybenzoate carboxy-lyase-like N-terminal domain-containing protein</fullName>
    </recommendedName>
</protein>
<dbReference type="GO" id="GO:0005737">
    <property type="term" value="C:cytoplasm"/>
    <property type="evidence" value="ECO:0007669"/>
    <property type="project" value="TreeGrafter"/>
</dbReference>
<sequence>MGYNNLKSCVLDLERNGHLVRLQEEMDPHLEMAEIQRRAYEAQGPAIYFERVKGSPFPAVCNLFGTMERCRFMFRDTLRAMQKIMELKADPSALMKKPFDYLGLPLVGVQALPRKAR</sequence>